<protein>
    <submittedName>
        <fullName evidence="6">LysR family transcriptional regulator</fullName>
    </submittedName>
</protein>
<accession>A0ABS2GLF7</accession>
<keyword evidence="2" id="KW-0805">Transcription regulation</keyword>
<dbReference type="RefSeq" id="WP_204720673.1">
    <property type="nucleotide sequence ID" value="NZ_JACSNR010000005.1"/>
</dbReference>
<dbReference type="EMBL" id="JACSNR010000005">
    <property type="protein sequence ID" value="MBM6923310.1"/>
    <property type="molecule type" value="Genomic_DNA"/>
</dbReference>
<dbReference type="InterPro" id="IPR036388">
    <property type="entry name" value="WH-like_DNA-bd_sf"/>
</dbReference>
<dbReference type="PROSITE" id="PS50931">
    <property type="entry name" value="HTH_LYSR"/>
    <property type="match status" value="1"/>
</dbReference>
<dbReference type="PANTHER" id="PTHR30126">
    <property type="entry name" value="HTH-TYPE TRANSCRIPTIONAL REGULATOR"/>
    <property type="match status" value="1"/>
</dbReference>
<evidence type="ECO:0000256" key="4">
    <source>
        <dbReference type="ARBA" id="ARBA00023163"/>
    </source>
</evidence>
<feature type="domain" description="HTH lysR-type" evidence="5">
    <location>
        <begin position="1"/>
        <end position="58"/>
    </location>
</feature>
<comment type="caution">
    <text evidence="6">The sequence shown here is derived from an EMBL/GenBank/DDBJ whole genome shotgun (WGS) entry which is preliminary data.</text>
</comment>
<organism evidence="6 7">
    <name type="scientific">Hydrogenoanaerobacterium saccharovorans</name>
    <dbReference type="NCBI Taxonomy" id="474960"/>
    <lineage>
        <taxon>Bacteria</taxon>
        <taxon>Bacillati</taxon>
        <taxon>Bacillota</taxon>
        <taxon>Clostridia</taxon>
        <taxon>Eubacteriales</taxon>
        <taxon>Oscillospiraceae</taxon>
        <taxon>Hydrogenoanaerobacterium</taxon>
    </lineage>
</organism>
<keyword evidence="3" id="KW-0238">DNA-binding</keyword>
<dbReference type="InterPro" id="IPR036390">
    <property type="entry name" value="WH_DNA-bd_sf"/>
</dbReference>
<dbReference type="Gene3D" id="3.40.190.290">
    <property type="match status" value="1"/>
</dbReference>
<evidence type="ECO:0000256" key="2">
    <source>
        <dbReference type="ARBA" id="ARBA00023015"/>
    </source>
</evidence>
<gene>
    <name evidence="6" type="ORF">H9X81_06365</name>
</gene>
<dbReference type="SUPFAM" id="SSF53850">
    <property type="entry name" value="Periplasmic binding protein-like II"/>
    <property type="match status" value="1"/>
</dbReference>
<dbReference type="Gene3D" id="1.10.10.10">
    <property type="entry name" value="Winged helix-like DNA-binding domain superfamily/Winged helix DNA-binding domain"/>
    <property type="match status" value="1"/>
</dbReference>
<evidence type="ECO:0000256" key="3">
    <source>
        <dbReference type="ARBA" id="ARBA00023125"/>
    </source>
</evidence>
<dbReference type="PRINTS" id="PR00039">
    <property type="entry name" value="HTHLYSR"/>
</dbReference>
<dbReference type="SUPFAM" id="SSF46785">
    <property type="entry name" value="Winged helix' DNA-binding domain"/>
    <property type="match status" value="1"/>
</dbReference>
<comment type="similarity">
    <text evidence="1">Belongs to the LysR transcriptional regulatory family.</text>
</comment>
<keyword evidence="7" id="KW-1185">Reference proteome</keyword>
<evidence type="ECO:0000313" key="7">
    <source>
        <dbReference type="Proteomes" id="UP000724149"/>
    </source>
</evidence>
<name>A0ABS2GLF7_9FIRM</name>
<sequence>MTFRHLKIFIAVAQAGSMSAAARELYIAQPTVSQVIAEIENEYGIRLFERLSRRLYITREGRQLLDYARHITALFEEMERDLHYASRNRTLRVGATITVGSCILPALVARFEAENPSDTVEVLVDNTRVIEEKILSSELDFGLVEGDVTEPDLLSRPVLRDELVLICAEGHPFCSRTRITMADLEGEPFVLREPGSGTREQFGAELEHRGIHVRAKWVCHSADSILEAVARGQGLSVISRRLAEQALPIKKLRILPIQDAELSRTFNLVYHRNKFLSEPIQTFFQLLSEEAERNR</sequence>
<evidence type="ECO:0000259" key="5">
    <source>
        <dbReference type="PROSITE" id="PS50931"/>
    </source>
</evidence>
<dbReference type="PANTHER" id="PTHR30126:SF39">
    <property type="entry name" value="HTH-TYPE TRANSCRIPTIONAL REGULATOR CYSL"/>
    <property type="match status" value="1"/>
</dbReference>
<dbReference type="InterPro" id="IPR000847">
    <property type="entry name" value="LysR_HTH_N"/>
</dbReference>
<dbReference type="Proteomes" id="UP000724149">
    <property type="component" value="Unassembled WGS sequence"/>
</dbReference>
<dbReference type="InterPro" id="IPR005119">
    <property type="entry name" value="LysR_subst-bd"/>
</dbReference>
<dbReference type="Pfam" id="PF00126">
    <property type="entry name" value="HTH_1"/>
    <property type="match status" value="1"/>
</dbReference>
<evidence type="ECO:0000313" key="6">
    <source>
        <dbReference type="EMBL" id="MBM6923310.1"/>
    </source>
</evidence>
<proteinExistence type="inferred from homology"/>
<evidence type="ECO:0000256" key="1">
    <source>
        <dbReference type="ARBA" id="ARBA00009437"/>
    </source>
</evidence>
<reference evidence="6 7" key="1">
    <citation type="journal article" date="2021" name="Sci. Rep.">
        <title>The distribution of antibiotic resistance genes in chicken gut microbiota commensals.</title>
        <authorList>
            <person name="Juricova H."/>
            <person name="Matiasovicova J."/>
            <person name="Kubasova T."/>
            <person name="Cejkova D."/>
            <person name="Rychlik I."/>
        </authorList>
    </citation>
    <scope>NUCLEOTIDE SEQUENCE [LARGE SCALE GENOMIC DNA]</scope>
    <source>
        <strain evidence="6 7">An564</strain>
    </source>
</reference>
<dbReference type="CDD" id="cd08420">
    <property type="entry name" value="PBP2_CysL_like"/>
    <property type="match status" value="1"/>
</dbReference>
<keyword evidence="4" id="KW-0804">Transcription</keyword>
<dbReference type="Pfam" id="PF03466">
    <property type="entry name" value="LysR_substrate"/>
    <property type="match status" value="1"/>
</dbReference>